<comment type="caution">
    <text evidence="1">The sequence shown here is derived from an EMBL/GenBank/DDBJ whole genome shotgun (WGS) entry which is preliminary data.</text>
</comment>
<reference evidence="1 2" key="1">
    <citation type="submission" date="2020-05" db="EMBL/GenBank/DDBJ databases">
        <title>Identification and distribution of gene clusters putatively required for synthesis of sphingolipid metabolism inhibitors in phylogenetically diverse species of the filamentous fungus Fusarium.</title>
        <authorList>
            <person name="Kim H.-S."/>
            <person name="Busman M."/>
            <person name="Brown D.W."/>
            <person name="Divon H."/>
            <person name="Uhlig S."/>
            <person name="Proctor R.H."/>
        </authorList>
    </citation>
    <scope>NUCLEOTIDE SEQUENCE [LARGE SCALE GENOMIC DNA]</scope>
    <source>
        <strain evidence="1 2">NRRL 25211</strain>
    </source>
</reference>
<gene>
    <name evidence="1" type="ORF">FPANT_13746</name>
</gene>
<protein>
    <submittedName>
        <fullName evidence="1">F-box domain-containing protein</fullName>
    </submittedName>
</protein>
<dbReference type="EMBL" id="JAAOAR010001141">
    <property type="protein sequence ID" value="KAF5570479.1"/>
    <property type="molecule type" value="Genomic_DNA"/>
</dbReference>
<organism evidence="1 2">
    <name type="scientific">Fusarium pseudoanthophilum</name>
    <dbReference type="NCBI Taxonomy" id="48495"/>
    <lineage>
        <taxon>Eukaryota</taxon>
        <taxon>Fungi</taxon>
        <taxon>Dikarya</taxon>
        <taxon>Ascomycota</taxon>
        <taxon>Pezizomycotina</taxon>
        <taxon>Sordariomycetes</taxon>
        <taxon>Hypocreomycetidae</taxon>
        <taxon>Hypocreales</taxon>
        <taxon>Nectriaceae</taxon>
        <taxon>Fusarium</taxon>
        <taxon>Fusarium fujikuroi species complex</taxon>
    </lineage>
</organism>
<accession>A0A8H5KA25</accession>
<dbReference type="Proteomes" id="UP000544095">
    <property type="component" value="Unassembled WGS sequence"/>
</dbReference>
<name>A0A8H5KA25_9HYPO</name>
<keyword evidence="2" id="KW-1185">Reference proteome</keyword>
<feature type="non-terminal residue" evidence="1">
    <location>
        <position position="74"/>
    </location>
</feature>
<sequence>MVDWHLLPAEIRCMILEALTAHNGTGLFASVSNEWRTFIEQRNFSHIRLHPTCLDHLEQLNDHYRRQIKHLWLN</sequence>
<proteinExistence type="predicted"/>
<evidence type="ECO:0000313" key="2">
    <source>
        <dbReference type="Proteomes" id="UP000544095"/>
    </source>
</evidence>
<evidence type="ECO:0000313" key="1">
    <source>
        <dbReference type="EMBL" id="KAF5570479.1"/>
    </source>
</evidence>
<dbReference type="AlphaFoldDB" id="A0A8H5KA25"/>